<protein>
    <submittedName>
        <fullName evidence="1">Uncharacterized protein</fullName>
    </submittedName>
</protein>
<comment type="caution">
    <text evidence="1">The sequence shown here is derived from an EMBL/GenBank/DDBJ whole genome shotgun (WGS) entry which is preliminary data.</text>
</comment>
<dbReference type="AlphaFoldDB" id="A0A545VFL6"/>
<evidence type="ECO:0000313" key="1">
    <source>
        <dbReference type="EMBL" id="TQW00525.1"/>
    </source>
</evidence>
<reference evidence="1 2" key="1">
    <citation type="journal article" date="2019" name="Appl. Microbiol. Biotechnol.">
        <title>Genome sequence of Isaria javanica and comparative genome analysis insights into family S53 peptidase evolution in fungal entomopathogens.</title>
        <authorList>
            <person name="Lin R."/>
            <person name="Zhang X."/>
            <person name="Xin B."/>
            <person name="Zou M."/>
            <person name="Gao Y."/>
            <person name="Qin F."/>
            <person name="Hu Q."/>
            <person name="Xie B."/>
            <person name="Cheng X."/>
        </authorList>
    </citation>
    <scope>NUCLEOTIDE SEQUENCE [LARGE SCALE GENOMIC DNA]</scope>
    <source>
        <strain evidence="1 2">IJ1G</strain>
    </source>
</reference>
<gene>
    <name evidence="1" type="ORF">IF1G_00456</name>
</gene>
<evidence type="ECO:0000313" key="2">
    <source>
        <dbReference type="Proteomes" id="UP000315783"/>
    </source>
</evidence>
<keyword evidence="2" id="KW-1185">Reference proteome</keyword>
<organism evidence="1 2">
    <name type="scientific">Cordyceps javanica</name>
    <dbReference type="NCBI Taxonomy" id="43265"/>
    <lineage>
        <taxon>Eukaryota</taxon>
        <taxon>Fungi</taxon>
        <taxon>Dikarya</taxon>
        <taxon>Ascomycota</taxon>
        <taxon>Pezizomycotina</taxon>
        <taxon>Sordariomycetes</taxon>
        <taxon>Hypocreomycetidae</taxon>
        <taxon>Hypocreales</taxon>
        <taxon>Cordycipitaceae</taxon>
        <taxon>Cordyceps</taxon>
    </lineage>
</organism>
<dbReference type="EMBL" id="SPUK01000001">
    <property type="protein sequence ID" value="TQW00525.1"/>
    <property type="molecule type" value="Genomic_DNA"/>
</dbReference>
<accession>A0A545VFL6</accession>
<proteinExistence type="predicted"/>
<sequence length="166" mass="18108">MARLTDCQMRPVGGGSSLTERIMVHAGVNPSGHTLPGEYTAMEVSHFSPVLMKNANELGKHEGFTRKICPSPGTARHASPTMPFSPPPVFVKEPSSKLQLAGAENVVVRGSAPNWFSQWQQACLLRDLELQLQLFQQLLNRPLAELRWLSQAGSAVSKAECVAWSS</sequence>
<name>A0A545VFL6_9HYPO</name>
<dbReference type="Proteomes" id="UP000315783">
    <property type="component" value="Unassembled WGS sequence"/>
</dbReference>